<name>A0A151NKX5_ALLMI</name>
<accession>A0A151NKX5</accession>
<evidence type="ECO:0000313" key="2">
    <source>
        <dbReference type="Proteomes" id="UP000050525"/>
    </source>
</evidence>
<dbReference type="EMBL" id="AKHW03002722">
    <property type="protein sequence ID" value="KYO37461.1"/>
    <property type="molecule type" value="Genomic_DNA"/>
</dbReference>
<organism evidence="1 2">
    <name type="scientific">Alligator mississippiensis</name>
    <name type="common">American alligator</name>
    <dbReference type="NCBI Taxonomy" id="8496"/>
    <lineage>
        <taxon>Eukaryota</taxon>
        <taxon>Metazoa</taxon>
        <taxon>Chordata</taxon>
        <taxon>Craniata</taxon>
        <taxon>Vertebrata</taxon>
        <taxon>Euteleostomi</taxon>
        <taxon>Archelosauria</taxon>
        <taxon>Archosauria</taxon>
        <taxon>Crocodylia</taxon>
        <taxon>Alligatoridae</taxon>
        <taxon>Alligatorinae</taxon>
        <taxon>Alligator</taxon>
    </lineage>
</organism>
<evidence type="ECO:0000313" key="1">
    <source>
        <dbReference type="EMBL" id="KYO37461.1"/>
    </source>
</evidence>
<sequence length="100" mass="11781">MDDYVRKKAKFERKPSYQVELVKAVPGHLKIQESRLNYQGNGPFVSHGENIRRWDLPLLPRTNQLKKLSVQIFLLPLLFFCAKLKRAFMKQQNDTHVLDT</sequence>
<dbReference type="Proteomes" id="UP000050525">
    <property type="component" value="Unassembled WGS sequence"/>
</dbReference>
<reference evidence="1 2" key="1">
    <citation type="journal article" date="2012" name="Genome Biol.">
        <title>Sequencing three crocodilian genomes to illuminate the evolution of archosaurs and amniotes.</title>
        <authorList>
            <person name="St John J.A."/>
            <person name="Braun E.L."/>
            <person name="Isberg S.R."/>
            <person name="Miles L.G."/>
            <person name="Chong A.Y."/>
            <person name="Gongora J."/>
            <person name="Dalzell P."/>
            <person name="Moran C."/>
            <person name="Bed'hom B."/>
            <person name="Abzhanov A."/>
            <person name="Burgess S.C."/>
            <person name="Cooksey A.M."/>
            <person name="Castoe T.A."/>
            <person name="Crawford N.G."/>
            <person name="Densmore L.D."/>
            <person name="Drew J.C."/>
            <person name="Edwards S.V."/>
            <person name="Faircloth B.C."/>
            <person name="Fujita M.K."/>
            <person name="Greenwold M.J."/>
            <person name="Hoffmann F.G."/>
            <person name="Howard J.M."/>
            <person name="Iguchi T."/>
            <person name="Janes D.E."/>
            <person name="Khan S.Y."/>
            <person name="Kohno S."/>
            <person name="de Koning A.J."/>
            <person name="Lance S.L."/>
            <person name="McCarthy F.M."/>
            <person name="McCormack J.E."/>
            <person name="Merchant M.E."/>
            <person name="Peterson D.G."/>
            <person name="Pollock D.D."/>
            <person name="Pourmand N."/>
            <person name="Raney B.J."/>
            <person name="Roessler K.A."/>
            <person name="Sanford J.R."/>
            <person name="Sawyer R.H."/>
            <person name="Schmidt C.J."/>
            <person name="Triplett E.W."/>
            <person name="Tuberville T.D."/>
            <person name="Venegas-Anaya M."/>
            <person name="Howard J.T."/>
            <person name="Jarvis E.D."/>
            <person name="Guillette L.J.Jr."/>
            <person name="Glenn T.C."/>
            <person name="Green R.E."/>
            <person name="Ray D.A."/>
        </authorList>
    </citation>
    <scope>NUCLEOTIDE SEQUENCE [LARGE SCALE GENOMIC DNA]</scope>
    <source>
        <strain evidence="1">KSC_2009_1</strain>
    </source>
</reference>
<keyword evidence="2" id="KW-1185">Reference proteome</keyword>
<protein>
    <submittedName>
        <fullName evidence="1">Uncharacterized protein</fullName>
    </submittedName>
</protein>
<proteinExistence type="predicted"/>
<dbReference type="AlphaFoldDB" id="A0A151NKX5"/>
<comment type="caution">
    <text evidence="1">The sequence shown here is derived from an EMBL/GenBank/DDBJ whole genome shotgun (WGS) entry which is preliminary data.</text>
</comment>
<gene>
    <name evidence="1" type="ORF">Y1Q_0017261</name>
</gene>